<dbReference type="AlphaFoldDB" id="A0A0E9QCG8"/>
<reference evidence="1" key="2">
    <citation type="journal article" date="2015" name="Fish Shellfish Immunol.">
        <title>Early steps in the European eel (Anguilla anguilla)-Vibrio vulnificus interaction in the gills: Role of the RtxA13 toxin.</title>
        <authorList>
            <person name="Callol A."/>
            <person name="Pajuelo D."/>
            <person name="Ebbesson L."/>
            <person name="Teles M."/>
            <person name="MacKenzie S."/>
            <person name="Amaro C."/>
        </authorList>
    </citation>
    <scope>NUCLEOTIDE SEQUENCE</scope>
</reference>
<accession>A0A0E9QCG8</accession>
<evidence type="ECO:0000313" key="1">
    <source>
        <dbReference type="EMBL" id="JAH14576.1"/>
    </source>
</evidence>
<sequence>MKSRNVAIKFLYQIILNFTSWIS</sequence>
<protein>
    <submittedName>
        <fullName evidence="1">Uncharacterized protein</fullName>
    </submittedName>
</protein>
<proteinExistence type="predicted"/>
<reference evidence="1" key="1">
    <citation type="submission" date="2014-11" db="EMBL/GenBank/DDBJ databases">
        <authorList>
            <person name="Amaro Gonzalez C."/>
        </authorList>
    </citation>
    <scope>NUCLEOTIDE SEQUENCE</scope>
</reference>
<organism evidence="1">
    <name type="scientific">Anguilla anguilla</name>
    <name type="common">European freshwater eel</name>
    <name type="synonym">Muraena anguilla</name>
    <dbReference type="NCBI Taxonomy" id="7936"/>
    <lineage>
        <taxon>Eukaryota</taxon>
        <taxon>Metazoa</taxon>
        <taxon>Chordata</taxon>
        <taxon>Craniata</taxon>
        <taxon>Vertebrata</taxon>
        <taxon>Euteleostomi</taxon>
        <taxon>Actinopterygii</taxon>
        <taxon>Neopterygii</taxon>
        <taxon>Teleostei</taxon>
        <taxon>Anguilliformes</taxon>
        <taxon>Anguillidae</taxon>
        <taxon>Anguilla</taxon>
    </lineage>
</organism>
<name>A0A0E9QCG8_ANGAN</name>
<dbReference type="EMBL" id="GBXM01094001">
    <property type="protein sequence ID" value="JAH14576.1"/>
    <property type="molecule type" value="Transcribed_RNA"/>
</dbReference>